<dbReference type="Pfam" id="PF20703">
    <property type="entry name" value="nSTAND1"/>
    <property type="match status" value="1"/>
</dbReference>
<dbReference type="SMART" id="SM00220">
    <property type="entry name" value="S_TKc"/>
    <property type="match status" value="1"/>
</dbReference>
<dbReference type="InterPro" id="IPR049052">
    <property type="entry name" value="nSTAND1"/>
</dbReference>
<dbReference type="GO" id="GO:0016301">
    <property type="term" value="F:kinase activity"/>
    <property type="evidence" value="ECO:0007669"/>
    <property type="project" value="UniProtKB-KW"/>
</dbReference>
<sequence>MERVGTLIGPYRLRHRVGSGGMGEVFAAFHERMEQEVALKLLSPDAARDQQLVARFLQEGRALARLQHPGVVQVLNCDQLDDGTVFLAMELLQGLSLREWMRRQPGPVPREVALALGKQVAEVMADIHAKEVVHRDLKPENVFLCPSPSVEPGYRIKLLDFGIAKVPPALSGSNVDTQVQTQAPTFLGTATYMAPEQFRNAATVDGRADVYSLGVMLFELLTGRPPFDSSEQVEVISMHIRAEPPSLQEALPATPGVFSAFVSSMLSKNPQERPGMLRCLEVFSGRWDDRQDECPIPGLLAFTESQAELFFGRQTEIGELLTLLEASHEGLHRWVQLEGPSGVGKSSLVQAGLLPRLKQALPQQSPRWRIASLRPSHSPLRSLAVALLAAYKDTGLDRSPEQLEEALHAGPDALQRLVKAYTPPGSCLLLVIEQMEELLTLGEADRLRMEELVASALSAPDSSLRLLTTLRSDFIYRLEQLPRLSRQLNEAVRYYLRPMEDEALTQAIHGMAQRAGLRLSEGLPERMVRDTTSESSRLPLLSHTLRGLWALRHGTSLTHERYEQLGGVGGALARQAEELLDSLGAEGRERAKWLLLDLVHVSHGVHGAPAIRRSRLRQEVLASAGGDALAEEVLLRLSGMRSETAGKAEQTLRLIDVSGEPEPTQQRVDLIHETLLQKVPSFVGWLEHERTLLERNMELEVAAHAWEQAGCPRGDLPTGTLLQHYRESAGARTAQGHQARRASERATRFLESAMRFDLLRARVKRALIVACLAATVASMATAIQASSERQRAETTLQQAIGLTNDFVSDVDWVLGRRAHTLEARDQLLKRFGELLAKLPEQDRKNLKVLLVSIKTWQRHGDLFFHDGTLSQADHIFDSARHALQQGLMSHPGNPDLMFRLGLDASKRGKIARAREHWEQARVYFLEANSLFARPHPTHRPEDHRRTQATSYSELADLDLASGQTAAARALYDRAIALLEQNSSSYDQSLLAETLGARAKAAWAARDAKAAEHGFTAALTLGRALSQSDPGDTYYRWVLTQILVEFARFRFDSRAFSEAASLYKEAQDHGRVLHEGEKPNKRYALVLAESLLGGEQLAESLADAARTAQLREERCALISDFVRTDPEDARFQRLACP</sequence>
<comment type="similarity">
    <text evidence="1">Belongs to the protein kinase superfamily. NEK Ser/Thr protein kinase family. NIMA subfamily.</text>
</comment>
<dbReference type="InterPro" id="IPR050660">
    <property type="entry name" value="NEK_Ser/Thr_kinase"/>
</dbReference>
<keyword evidence="6 7" id="KW-0067">ATP-binding</keyword>
<dbReference type="Gene3D" id="1.10.510.10">
    <property type="entry name" value="Transferase(Phosphotransferase) domain 1"/>
    <property type="match status" value="1"/>
</dbReference>
<dbReference type="CDD" id="cd14014">
    <property type="entry name" value="STKc_PknB_like"/>
    <property type="match status" value="1"/>
</dbReference>
<evidence type="ECO:0000256" key="4">
    <source>
        <dbReference type="ARBA" id="ARBA00022741"/>
    </source>
</evidence>
<comment type="caution">
    <text evidence="9">The sequence shown here is derived from an EMBL/GenBank/DDBJ whole genome shotgun (WGS) entry which is preliminary data.</text>
</comment>
<dbReference type="InterPro" id="IPR011990">
    <property type="entry name" value="TPR-like_helical_dom_sf"/>
</dbReference>
<evidence type="ECO:0000256" key="1">
    <source>
        <dbReference type="ARBA" id="ARBA00010886"/>
    </source>
</evidence>
<evidence type="ECO:0000256" key="3">
    <source>
        <dbReference type="ARBA" id="ARBA00022679"/>
    </source>
</evidence>
<accession>A0ABU5HBP0</accession>
<dbReference type="PANTHER" id="PTHR43671">
    <property type="entry name" value="SERINE/THREONINE-PROTEIN KINASE NEK"/>
    <property type="match status" value="1"/>
</dbReference>
<feature type="domain" description="Protein kinase" evidence="8">
    <location>
        <begin position="11"/>
        <end position="288"/>
    </location>
</feature>
<evidence type="ECO:0000313" key="10">
    <source>
        <dbReference type="Proteomes" id="UP001291309"/>
    </source>
</evidence>
<organism evidence="9 10">
    <name type="scientific">Hyalangium rubrum</name>
    <dbReference type="NCBI Taxonomy" id="3103134"/>
    <lineage>
        <taxon>Bacteria</taxon>
        <taxon>Pseudomonadati</taxon>
        <taxon>Myxococcota</taxon>
        <taxon>Myxococcia</taxon>
        <taxon>Myxococcales</taxon>
        <taxon>Cystobacterineae</taxon>
        <taxon>Archangiaceae</taxon>
        <taxon>Hyalangium</taxon>
    </lineage>
</organism>
<dbReference type="PROSITE" id="PS50011">
    <property type="entry name" value="PROTEIN_KINASE_DOM"/>
    <property type="match status" value="1"/>
</dbReference>
<gene>
    <name evidence="9" type="ORF">SYV04_27880</name>
</gene>
<evidence type="ECO:0000256" key="7">
    <source>
        <dbReference type="PROSITE-ProRule" id="PRU10141"/>
    </source>
</evidence>
<dbReference type="InterPro" id="IPR000719">
    <property type="entry name" value="Prot_kinase_dom"/>
</dbReference>
<dbReference type="PANTHER" id="PTHR43671:SF13">
    <property type="entry name" value="SERINE_THREONINE-PROTEIN KINASE NEK2"/>
    <property type="match status" value="1"/>
</dbReference>
<evidence type="ECO:0000256" key="2">
    <source>
        <dbReference type="ARBA" id="ARBA00012513"/>
    </source>
</evidence>
<dbReference type="EC" id="2.7.11.1" evidence="2"/>
<dbReference type="SUPFAM" id="SSF52540">
    <property type="entry name" value="P-loop containing nucleoside triphosphate hydrolases"/>
    <property type="match status" value="1"/>
</dbReference>
<evidence type="ECO:0000256" key="5">
    <source>
        <dbReference type="ARBA" id="ARBA00022777"/>
    </source>
</evidence>
<protein>
    <recommendedName>
        <fullName evidence="2">non-specific serine/threonine protein kinase</fullName>
        <ecNumber evidence="2">2.7.11.1</ecNumber>
    </recommendedName>
</protein>
<dbReference type="SUPFAM" id="SSF48452">
    <property type="entry name" value="TPR-like"/>
    <property type="match status" value="2"/>
</dbReference>
<name>A0ABU5HBP0_9BACT</name>
<keyword evidence="10" id="KW-1185">Reference proteome</keyword>
<evidence type="ECO:0000313" key="9">
    <source>
        <dbReference type="EMBL" id="MDY7230248.1"/>
    </source>
</evidence>
<keyword evidence="5 9" id="KW-0418">Kinase</keyword>
<dbReference type="Proteomes" id="UP001291309">
    <property type="component" value="Unassembled WGS sequence"/>
</dbReference>
<proteinExistence type="inferred from homology"/>
<feature type="binding site" evidence="7">
    <location>
        <position position="40"/>
    </location>
    <ligand>
        <name>ATP</name>
        <dbReference type="ChEBI" id="CHEBI:30616"/>
    </ligand>
</feature>
<dbReference type="Gene3D" id="1.25.40.10">
    <property type="entry name" value="Tetratricopeptide repeat domain"/>
    <property type="match status" value="1"/>
</dbReference>
<keyword evidence="3" id="KW-0808">Transferase</keyword>
<dbReference type="PROSITE" id="PS00107">
    <property type="entry name" value="PROTEIN_KINASE_ATP"/>
    <property type="match status" value="1"/>
</dbReference>
<evidence type="ECO:0000256" key="6">
    <source>
        <dbReference type="ARBA" id="ARBA00022840"/>
    </source>
</evidence>
<dbReference type="EMBL" id="JAXIVS010000010">
    <property type="protein sequence ID" value="MDY7230248.1"/>
    <property type="molecule type" value="Genomic_DNA"/>
</dbReference>
<dbReference type="InterPro" id="IPR017441">
    <property type="entry name" value="Protein_kinase_ATP_BS"/>
</dbReference>
<dbReference type="Gene3D" id="3.30.200.20">
    <property type="entry name" value="Phosphorylase Kinase, domain 1"/>
    <property type="match status" value="1"/>
</dbReference>
<dbReference type="SUPFAM" id="SSF56112">
    <property type="entry name" value="Protein kinase-like (PK-like)"/>
    <property type="match status" value="1"/>
</dbReference>
<dbReference type="InterPro" id="IPR027417">
    <property type="entry name" value="P-loop_NTPase"/>
</dbReference>
<dbReference type="PROSITE" id="PS00108">
    <property type="entry name" value="PROTEIN_KINASE_ST"/>
    <property type="match status" value="1"/>
</dbReference>
<dbReference type="InterPro" id="IPR008271">
    <property type="entry name" value="Ser/Thr_kinase_AS"/>
</dbReference>
<dbReference type="Pfam" id="PF00069">
    <property type="entry name" value="Pkinase"/>
    <property type="match status" value="1"/>
</dbReference>
<reference evidence="9 10" key="1">
    <citation type="submission" date="2023-12" db="EMBL/GenBank/DDBJ databases">
        <title>the genome sequence of Hyalangium sp. s54d21.</title>
        <authorList>
            <person name="Zhang X."/>
        </authorList>
    </citation>
    <scope>NUCLEOTIDE SEQUENCE [LARGE SCALE GENOMIC DNA]</scope>
    <source>
        <strain evidence="10">s54d21</strain>
    </source>
</reference>
<dbReference type="InterPro" id="IPR011009">
    <property type="entry name" value="Kinase-like_dom_sf"/>
</dbReference>
<keyword evidence="4 7" id="KW-0547">Nucleotide-binding</keyword>
<dbReference type="RefSeq" id="WP_321548969.1">
    <property type="nucleotide sequence ID" value="NZ_JAXIVS010000010.1"/>
</dbReference>
<evidence type="ECO:0000259" key="8">
    <source>
        <dbReference type="PROSITE" id="PS50011"/>
    </source>
</evidence>